<accession>A0A154PT39</accession>
<protein>
    <submittedName>
        <fullName evidence="7">Protein Daple</fullName>
    </submittedName>
</protein>
<feature type="compositionally biased region" description="Polar residues" evidence="5">
    <location>
        <begin position="1193"/>
        <end position="1214"/>
    </location>
</feature>
<keyword evidence="8" id="KW-1185">Reference proteome</keyword>
<sequence>MASTDVDDLLSGPLVTWFTSCLEDSNLLTSYDDLVDGMLLHNVFLQIDPEPLHDEIIAPEGSSLIRAKNLKIIVDNMKQFYEEELGHLVLRIPDTTNLGKESELYVSEMKLLLLLLLGCAVQCPNKEKFITKIKTLNVDTQLAIVECIKQVTDYQDIVITQDAMENVNMGNLFVQIKKLTQELDVYRQKWRDTAVNESIERNNASNSAEPEEMSKVQLSNPVNKSEREDNHHYAVELADWKSKVRKQRQELEEKTEALLECKEELEYHKILVTKLKQENQDLMHEARTAKSYRDELDAVIERADRADRLEQEVVRYREKLTDIEFYKTRIEELREDNRVLMETREMLEDQLNSSRRRADKVLELESEIIKYKQLLNDMALERAADKEKYQELVDENIQLHKLTKAAANEAALADSISDSDEPAHADNRLSEQLTNNAQTRALKLELENRRLLTLIDSLKENSFHENSSRVLDLEKEKKKQSLKVESLNDNIERLTQQNSDLELVWKQALEENKKLQNSLKSQRTSSEKQQQEYQAQHTKMIELEKNSDTAVKEKQRVQSLLESVQRRADDLERNVNELSTKCLDLESKLTTVEKEKDVAQRDIHRYRETIEEKDVALDKAANCIEVLERKVTQLEQELFDSVAQISRLQEIERSSKELDSRAAIDRETLEILQSSLVAEKLNTQQLYTILEKLGLSDNMLFSLPLDNILQKIAQIPEVVDYAKQITNSCSCEKLVSESATIENNETIDIHSTLEATVESLKKEQEHLHIKLVSTQTALENLLSENAKLQVHITTLQSQNNSLAAQHTALQLANSQLAAEKEELLKERTAQQQTHTQLLHDQDTLQSLHEQLNNEYENLFYEHDALKSNLRDVKNEIRILRESYEGLEGKNKALQSEKESLINNAKSLNNLRGEHSKLKDDFRNLYTATEKLKMEYRNLQEDYRKNKVETNRVSLKLTEMQGELSSRDERCSNLELQFNKLNKCCEMLLHMNAGLDKDKRSLMDHISLLFSQYHELLTRSLEDKEQYHMEEKMYTDKVNHLYRQKEKLEDKIMEHYRKLDSCTPKKKGFGANLVRRVRKAGSELLNKNRRSWAEDSKHSEGKTYESESGGNDSDASTEDHLAGSASRSLGSDVLSLGHPGTRRTVYYTDDSPPPSTALPEQGDDTPSILTDEPPRPEVQAEPRPVLIYNKKNNSSNMESRVEETNVSPAVTTTRAIGTPSPVPTAPINVVPAAAAAAGALTSLTSASCSIQNPVVVVASTPIKHQQTAPGLSSVAAIPPVSAVNPVNAANTGLPKIFSRNVNGTLPNKISQKSLTNRNLFVAQEEGAKDIGEKEEAYAHTDGGVREQCSVSPSAGKVEE</sequence>
<name>A0A154PT39_DUFNO</name>
<organism evidence="7 8">
    <name type="scientific">Dufourea novaeangliae</name>
    <name type="common">Sweat bee</name>
    <dbReference type="NCBI Taxonomy" id="178035"/>
    <lineage>
        <taxon>Eukaryota</taxon>
        <taxon>Metazoa</taxon>
        <taxon>Ecdysozoa</taxon>
        <taxon>Arthropoda</taxon>
        <taxon>Hexapoda</taxon>
        <taxon>Insecta</taxon>
        <taxon>Pterygota</taxon>
        <taxon>Neoptera</taxon>
        <taxon>Endopterygota</taxon>
        <taxon>Hymenoptera</taxon>
        <taxon>Apocrita</taxon>
        <taxon>Aculeata</taxon>
        <taxon>Apoidea</taxon>
        <taxon>Anthophila</taxon>
        <taxon>Halictidae</taxon>
        <taxon>Rophitinae</taxon>
        <taxon>Dufourea</taxon>
    </lineage>
</organism>
<evidence type="ECO:0000256" key="2">
    <source>
        <dbReference type="ARBA" id="ARBA00022490"/>
    </source>
</evidence>
<feature type="coiled-coil region" evidence="4">
    <location>
        <begin position="237"/>
        <end position="264"/>
    </location>
</feature>
<dbReference type="Proteomes" id="UP000076502">
    <property type="component" value="Unassembled WGS sequence"/>
</dbReference>
<feature type="compositionally biased region" description="Basic and acidic residues" evidence="5">
    <location>
        <begin position="1090"/>
        <end position="1104"/>
    </location>
</feature>
<evidence type="ECO:0000256" key="1">
    <source>
        <dbReference type="ARBA" id="ARBA00004496"/>
    </source>
</evidence>
<gene>
    <name evidence="7" type="ORF">WN55_08957</name>
</gene>
<feature type="coiled-coil region" evidence="4">
    <location>
        <begin position="289"/>
        <end position="381"/>
    </location>
</feature>
<keyword evidence="3 4" id="KW-0175">Coiled coil</keyword>
<evidence type="ECO:0000256" key="3">
    <source>
        <dbReference type="ARBA" id="ARBA00023054"/>
    </source>
</evidence>
<feature type="region of interest" description="Disordered" evidence="5">
    <location>
        <begin position="413"/>
        <end position="432"/>
    </location>
</feature>
<feature type="coiled-coil region" evidence="4">
    <location>
        <begin position="1030"/>
        <end position="1057"/>
    </location>
</feature>
<evidence type="ECO:0000256" key="4">
    <source>
        <dbReference type="SAM" id="Coils"/>
    </source>
</evidence>
<feature type="coiled-coil region" evidence="4">
    <location>
        <begin position="441"/>
        <end position="644"/>
    </location>
</feature>
<evidence type="ECO:0000313" key="7">
    <source>
        <dbReference type="EMBL" id="KZC15079.1"/>
    </source>
</evidence>
<evidence type="ECO:0000313" key="8">
    <source>
        <dbReference type="Proteomes" id="UP000076502"/>
    </source>
</evidence>
<dbReference type="GO" id="GO:0008017">
    <property type="term" value="F:microtubule binding"/>
    <property type="evidence" value="ECO:0007669"/>
    <property type="project" value="TreeGrafter"/>
</dbReference>
<dbReference type="PANTHER" id="PTHR18947:SF28">
    <property type="entry name" value="GIRDIN, ISOFORM A"/>
    <property type="match status" value="1"/>
</dbReference>
<evidence type="ECO:0000256" key="5">
    <source>
        <dbReference type="SAM" id="MobiDB-lite"/>
    </source>
</evidence>
<proteinExistence type="predicted"/>
<feature type="region of interest" description="Disordered" evidence="5">
    <location>
        <begin position="197"/>
        <end position="229"/>
    </location>
</feature>
<dbReference type="Pfam" id="PF19047">
    <property type="entry name" value="HOOK_N"/>
    <property type="match status" value="1"/>
</dbReference>
<dbReference type="PANTHER" id="PTHR18947">
    <property type="entry name" value="HOOK PROTEINS"/>
    <property type="match status" value="1"/>
</dbReference>
<dbReference type="InterPro" id="IPR043936">
    <property type="entry name" value="HOOK_N"/>
</dbReference>
<dbReference type="Gene3D" id="1.20.5.340">
    <property type="match status" value="1"/>
</dbReference>
<feature type="domain" description="Calponin-homology (CH)" evidence="6">
    <location>
        <begin position="8"/>
        <end position="120"/>
    </location>
</feature>
<dbReference type="PROSITE" id="PS50021">
    <property type="entry name" value="CH"/>
    <property type="match status" value="1"/>
</dbReference>
<dbReference type="GO" id="GO:0005813">
    <property type="term" value="C:centrosome"/>
    <property type="evidence" value="ECO:0007669"/>
    <property type="project" value="TreeGrafter"/>
</dbReference>
<dbReference type="InterPro" id="IPR001715">
    <property type="entry name" value="CH_dom"/>
</dbReference>
<dbReference type="OrthoDB" id="10254988at2759"/>
<feature type="region of interest" description="Disordered" evidence="5">
    <location>
        <begin position="1193"/>
        <end position="1216"/>
    </location>
</feature>
<dbReference type="InterPro" id="IPR036872">
    <property type="entry name" value="CH_dom_sf"/>
</dbReference>
<dbReference type="GO" id="GO:0030705">
    <property type="term" value="P:cytoskeleton-dependent intracellular transport"/>
    <property type="evidence" value="ECO:0007669"/>
    <property type="project" value="InterPro"/>
</dbReference>
<reference evidence="7 8" key="1">
    <citation type="submission" date="2015-07" db="EMBL/GenBank/DDBJ databases">
        <title>The genome of Dufourea novaeangliae.</title>
        <authorList>
            <person name="Pan H."/>
            <person name="Kapheim K."/>
        </authorList>
    </citation>
    <scope>NUCLEOTIDE SEQUENCE [LARGE SCALE GENOMIC DNA]</scope>
    <source>
        <strain evidence="7">0120121106</strain>
        <tissue evidence="7">Whole body</tissue>
    </source>
</reference>
<feature type="coiled-coil region" evidence="4">
    <location>
        <begin position="778"/>
        <end position="948"/>
    </location>
</feature>
<dbReference type="EMBL" id="KQ435210">
    <property type="protein sequence ID" value="KZC15079.1"/>
    <property type="molecule type" value="Genomic_DNA"/>
</dbReference>
<dbReference type="SUPFAM" id="SSF116907">
    <property type="entry name" value="Hook domain"/>
    <property type="match status" value="1"/>
</dbReference>
<comment type="subcellular location">
    <subcellularLocation>
        <location evidence="1">Cytoplasm</location>
    </subcellularLocation>
</comment>
<dbReference type="GO" id="GO:0031122">
    <property type="term" value="P:cytoplasmic microtubule organization"/>
    <property type="evidence" value="ECO:0007669"/>
    <property type="project" value="TreeGrafter"/>
</dbReference>
<feature type="region of interest" description="Disordered" evidence="5">
    <location>
        <begin position="1087"/>
        <end position="1177"/>
    </location>
</feature>
<dbReference type="STRING" id="178035.A0A154PT39"/>
<dbReference type="GO" id="GO:0005737">
    <property type="term" value="C:cytoplasm"/>
    <property type="evidence" value="ECO:0007669"/>
    <property type="project" value="UniProtKB-SubCell"/>
</dbReference>
<dbReference type="Gene3D" id="1.10.418.10">
    <property type="entry name" value="Calponin-like domain"/>
    <property type="match status" value="1"/>
</dbReference>
<dbReference type="GO" id="GO:0051959">
    <property type="term" value="F:dynein light intermediate chain binding"/>
    <property type="evidence" value="ECO:0007669"/>
    <property type="project" value="TreeGrafter"/>
</dbReference>
<keyword evidence="2" id="KW-0963">Cytoplasm</keyword>
<dbReference type="CDD" id="cd22223">
    <property type="entry name" value="HkD_HkRP"/>
    <property type="match status" value="1"/>
</dbReference>
<evidence type="ECO:0000259" key="6">
    <source>
        <dbReference type="PROSITE" id="PS50021"/>
    </source>
</evidence>